<accession>A0A1H5WS56</accession>
<evidence type="ECO:0000256" key="1">
    <source>
        <dbReference type="ARBA" id="ARBA00022729"/>
    </source>
</evidence>
<organism evidence="4 5">
    <name type="scientific">Flavobacterium urumqiense</name>
    <dbReference type="NCBI Taxonomy" id="935224"/>
    <lineage>
        <taxon>Bacteria</taxon>
        <taxon>Pseudomonadati</taxon>
        <taxon>Bacteroidota</taxon>
        <taxon>Flavobacteriia</taxon>
        <taxon>Flavobacteriales</taxon>
        <taxon>Flavobacteriaceae</taxon>
        <taxon>Flavobacterium</taxon>
    </lineage>
</organism>
<dbReference type="Gene3D" id="3.40.190.10">
    <property type="entry name" value="Periplasmic binding protein-like II"/>
    <property type="match status" value="2"/>
</dbReference>
<evidence type="ECO:0000256" key="2">
    <source>
        <dbReference type="SAM" id="SignalP"/>
    </source>
</evidence>
<dbReference type="RefSeq" id="WP_103999588.1">
    <property type="nucleotide sequence ID" value="NZ_FNVP01000005.1"/>
</dbReference>
<evidence type="ECO:0000313" key="5">
    <source>
        <dbReference type="Proteomes" id="UP000236737"/>
    </source>
</evidence>
<keyword evidence="5" id="KW-1185">Reference proteome</keyword>
<feature type="signal peptide" evidence="2">
    <location>
        <begin position="1"/>
        <end position="26"/>
    </location>
</feature>
<feature type="chain" id="PRO_5009288630" evidence="2">
    <location>
        <begin position="27"/>
        <end position="315"/>
    </location>
</feature>
<gene>
    <name evidence="4" type="ORF">SAMN04488130_10510</name>
</gene>
<dbReference type="Pfam" id="PF12849">
    <property type="entry name" value="PBP_like_2"/>
    <property type="match status" value="1"/>
</dbReference>
<reference evidence="5" key="1">
    <citation type="submission" date="2016-10" db="EMBL/GenBank/DDBJ databases">
        <authorList>
            <person name="Varghese N."/>
            <person name="Submissions S."/>
        </authorList>
    </citation>
    <scope>NUCLEOTIDE SEQUENCE [LARGE SCALE GENOMIC DNA]</scope>
    <source>
        <strain evidence="5">CGMCC 1.9230</strain>
    </source>
</reference>
<dbReference type="EMBL" id="FNVP01000005">
    <property type="protein sequence ID" value="SEG01827.1"/>
    <property type="molecule type" value="Genomic_DNA"/>
</dbReference>
<keyword evidence="1 2" id="KW-0732">Signal</keyword>
<name>A0A1H5WS56_9FLAO</name>
<dbReference type="PANTHER" id="PTHR30570:SF1">
    <property type="entry name" value="PHOSPHATE-BINDING PROTEIN PSTS"/>
    <property type="match status" value="1"/>
</dbReference>
<dbReference type="PANTHER" id="PTHR30570">
    <property type="entry name" value="PERIPLASMIC PHOSPHATE BINDING COMPONENT OF PHOSPHATE ABC TRANSPORTER"/>
    <property type="match status" value="1"/>
</dbReference>
<sequence length="315" mass="34431">MKISKISFVAVLILLLVNATTTKVGAQDLKGNISISGAFALYPITVKWAEEFKKINPNVKIDIQAGGAGKGITDVLSKVTDIGLVSRDLNAAEYKKGAFAVAVTKDAVIPTISASSPYRKVLYEKGVKKDAFNHIFITGKYKTWNTLGFKSEAPIHVYTRSDASGAAETWAKYFNKKQEDLQGVAVFGDPGLAQAVKRDPSGLGFNNIVYIYDAKTNKPTNGVVPVPIDLNNNGKLDPDENFYDDVDQLIAAIVAGKYPSPPARDLYFVTVGKPKNPIVKEFIKYILTDGQKFVQEAGYIKFSKEKIAKELEKVK</sequence>
<protein>
    <submittedName>
        <fullName evidence="4">Phosphate transport system substrate-binding protein</fullName>
    </submittedName>
</protein>
<dbReference type="OrthoDB" id="1082996at2"/>
<dbReference type="Proteomes" id="UP000236737">
    <property type="component" value="Unassembled WGS sequence"/>
</dbReference>
<evidence type="ECO:0000259" key="3">
    <source>
        <dbReference type="Pfam" id="PF12849"/>
    </source>
</evidence>
<dbReference type="SUPFAM" id="SSF53850">
    <property type="entry name" value="Periplasmic binding protein-like II"/>
    <property type="match status" value="1"/>
</dbReference>
<dbReference type="InterPro" id="IPR024370">
    <property type="entry name" value="PBP_domain"/>
</dbReference>
<feature type="domain" description="PBP" evidence="3">
    <location>
        <begin position="29"/>
        <end position="289"/>
    </location>
</feature>
<dbReference type="InterPro" id="IPR050811">
    <property type="entry name" value="Phosphate_ABC_transporter"/>
</dbReference>
<dbReference type="AlphaFoldDB" id="A0A1H5WS56"/>
<proteinExistence type="predicted"/>
<evidence type="ECO:0000313" key="4">
    <source>
        <dbReference type="EMBL" id="SEG01827.1"/>
    </source>
</evidence>